<feature type="region of interest" description="Disordered" evidence="9">
    <location>
        <begin position="1"/>
        <end position="22"/>
    </location>
</feature>
<keyword evidence="8" id="KW-0407">Ion channel</keyword>
<dbReference type="GO" id="GO:0030322">
    <property type="term" value="P:stabilization of membrane potential"/>
    <property type="evidence" value="ECO:0007669"/>
    <property type="project" value="TreeGrafter"/>
</dbReference>
<keyword evidence="6" id="KW-0406">Ion transport</keyword>
<evidence type="ECO:0000256" key="9">
    <source>
        <dbReference type="SAM" id="MobiDB-lite"/>
    </source>
</evidence>
<keyword evidence="7 10" id="KW-0472">Membrane</keyword>
<evidence type="ECO:0000259" key="11">
    <source>
        <dbReference type="Pfam" id="PF07885"/>
    </source>
</evidence>
<organism evidence="12 13">
    <name type="scientific">Hibiscus syriacus</name>
    <name type="common">Rose of Sharon</name>
    <dbReference type="NCBI Taxonomy" id="106335"/>
    <lineage>
        <taxon>Eukaryota</taxon>
        <taxon>Viridiplantae</taxon>
        <taxon>Streptophyta</taxon>
        <taxon>Embryophyta</taxon>
        <taxon>Tracheophyta</taxon>
        <taxon>Spermatophyta</taxon>
        <taxon>Magnoliopsida</taxon>
        <taxon>eudicotyledons</taxon>
        <taxon>Gunneridae</taxon>
        <taxon>Pentapetalae</taxon>
        <taxon>rosids</taxon>
        <taxon>malvids</taxon>
        <taxon>Malvales</taxon>
        <taxon>Malvaceae</taxon>
        <taxon>Malvoideae</taxon>
        <taxon>Hibiscus</taxon>
    </lineage>
</organism>
<keyword evidence="3" id="KW-0813">Transport</keyword>
<feature type="domain" description="Potassium channel" evidence="11">
    <location>
        <begin position="146"/>
        <end position="214"/>
    </location>
</feature>
<evidence type="ECO:0000256" key="4">
    <source>
        <dbReference type="ARBA" id="ARBA00022692"/>
    </source>
</evidence>
<keyword evidence="4 10" id="KW-0812">Transmembrane</keyword>
<evidence type="ECO:0000256" key="2">
    <source>
        <dbReference type="ARBA" id="ARBA00010159"/>
    </source>
</evidence>
<keyword evidence="5 10" id="KW-1133">Transmembrane helix</keyword>
<proteinExistence type="inferred from homology"/>
<dbReference type="GO" id="GO:0015271">
    <property type="term" value="F:outward rectifier potassium channel activity"/>
    <property type="evidence" value="ECO:0007669"/>
    <property type="project" value="TreeGrafter"/>
</dbReference>
<dbReference type="SUPFAM" id="SSF81324">
    <property type="entry name" value="Voltage-gated potassium channels"/>
    <property type="match status" value="1"/>
</dbReference>
<dbReference type="InterPro" id="IPR013099">
    <property type="entry name" value="K_chnl_dom"/>
</dbReference>
<evidence type="ECO:0000256" key="10">
    <source>
        <dbReference type="SAM" id="Phobius"/>
    </source>
</evidence>
<dbReference type="PANTHER" id="PTHR11003">
    <property type="entry name" value="POTASSIUM CHANNEL, SUBFAMILY K"/>
    <property type="match status" value="1"/>
</dbReference>
<evidence type="ECO:0000256" key="8">
    <source>
        <dbReference type="ARBA" id="ARBA00023303"/>
    </source>
</evidence>
<evidence type="ECO:0000313" key="12">
    <source>
        <dbReference type="EMBL" id="KAE8677261.1"/>
    </source>
</evidence>
<name>A0A6A2XLM7_HIBSY</name>
<feature type="transmembrane region" description="Helical" evidence="10">
    <location>
        <begin position="191"/>
        <end position="211"/>
    </location>
</feature>
<evidence type="ECO:0000256" key="6">
    <source>
        <dbReference type="ARBA" id="ARBA00023065"/>
    </source>
</evidence>
<dbReference type="Proteomes" id="UP000436088">
    <property type="component" value="Unassembled WGS sequence"/>
</dbReference>
<comment type="caution">
    <text evidence="12">The sequence shown here is derived from an EMBL/GenBank/DDBJ whole genome shotgun (WGS) entry which is preliminary data.</text>
</comment>
<accession>A0A6A2XLM7</accession>
<dbReference type="PANTHER" id="PTHR11003:SF277">
    <property type="entry name" value="TWO-PORE POTASSIUM CHANNEL 1-LIKE"/>
    <property type="match status" value="1"/>
</dbReference>
<feature type="transmembrane region" description="Helical" evidence="10">
    <location>
        <begin position="138"/>
        <end position="158"/>
    </location>
</feature>
<dbReference type="AlphaFoldDB" id="A0A6A2XLM7"/>
<dbReference type="GO" id="GO:0005886">
    <property type="term" value="C:plasma membrane"/>
    <property type="evidence" value="ECO:0007669"/>
    <property type="project" value="TreeGrafter"/>
</dbReference>
<dbReference type="EMBL" id="VEPZ02001363">
    <property type="protein sequence ID" value="KAE8677261.1"/>
    <property type="molecule type" value="Genomic_DNA"/>
</dbReference>
<keyword evidence="13" id="KW-1185">Reference proteome</keyword>
<dbReference type="Pfam" id="PF07885">
    <property type="entry name" value="Ion_trans_2"/>
    <property type="match status" value="1"/>
</dbReference>
<gene>
    <name evidence="12" type="ORF">F3Y22_tig00111540pilonHSYRG00104</name>
</gene>
<comment type="similarity">
    <text evidence="2">Belongs to the two pore domain potassium channel (TC 1.A.1.7) family.</text>
</comment>
<comment type="subcellular location">
    <subcellularLocation>
        <location evidence="1">Membrane</location>
        <topology evidence="1">Multi-pass membrane protein</topology>
    </subcellularLocation>
</comment>
<evidence type="ECO:0000256" key="5">
    <source>
        <dbReference type="ARBA" id="ARBA00022989"/>
    </source>
</evidence>
<dbReference type="GO" id="GO:0022841">
    <property type="term" value="F:potassium ion leak channel activity"/>
    <property type="evidence" value="ECO:0007669"/>
    <property type="project" value="TreeGrafter"/>
</dbReference>
<evidence type="ECO:0000256" key="1">
    <source>
        <dbReference type="ARBA" id="ARBA00004141"/>
    </source>
</evidence>
<evidence type="ECO:0000256" key="7">
    <source>
        <dbReference type="ARBA" id="ARBA00023136"/>
    </source>
</evidence>
<reference evidence="12" key="1">
    <citation type="submission" date="2019-09" db="EMBL/GenBank/DDBJ databases">
        <title>Draft genome information of white flower Hibiscus syriacus.</title>
        <authorList>
            <person name="Kim Y.-M."/>
        </authorList>
    </citation>
    <scope>NUCLEOTIDE SEQUENCE [LARGE SCALE GENOMIC DNA]</scope>
    <source>
        <strain evidence="12">YM2019G1</strain>
    </source>
</reference>
<protein>
    <recommendedName>
        <fullName evidence="11">Potassium channel domain-containing protein</fullName>
    </recommendedName>
</protein>
<evidence type="ECO:0000256" key="3">
    <source>
        <dbReference type="ARBA" id="ARBA00022448"/>
    </source>
</evidence>
<evidence type="ECO:0000313" key="13">
    <source>
        <dbReference type="Proteomes" id="UP000436088"/>
    </source>
</evidence>
<dbReference type="Gene3D" id="1.10.287.70">
    <property type="match status" value="1"/>
</dbReference>
<sequence>MASNAAKQAKLPMAASGSPNLADDEMIPRENHWSCNAASVAGNIAIPNAIRTVLPDLKELGKYYGIYTSIEHYAFCWCAVFSSSRGDVVRNSSENSCQILGLQATSSAAQCPACGSENRTMEALKEIESLNIDYTKCMISLIAMGVHLVIGIFVLCTVEKMEYDDAFYCAFSTMTTVGFGDEIFSTLFGRMFGMIWIFTGTSCLGQLFSTWQRLYRY</sequence>
<dbReference type="InterPro" id="IPR003280">
    <property type="entry name" value="2pore_dom_K_chnl"/>
</dbReference>
<dbReference type="GO" id="GO:0009705">
    <property type="term" value="C:plant-type vacuole membrane"/>
    <property type="evidence" value="ECO:0007669"/>
    <property type="project" value="TreeGrafter"/>
</dbReference>